<evidence type="ECO:0000256" key="3">
    <source>
        <dbReference type="ARBA" id="ARBA00010199"/>
    </source>
</evidence>
<evidence type="ECO:0000256" key="7">
    <source>
        <dbReference type="ARBA" id="ARBA00022475"/>
    </source>
</evidence>
<evidence type="ECO:0000256" key="9">
    <source>
        <dbReference type="ARBA" id="ARBA00022989"/>
    </source>
</evidence>
<sequence>MEKDLTYGEPIKKILWFMIPIFIGNLFQQFYNFADTMIVGRLLGVNELAAVGATGSLMFVVLGFTQGCGAGFSIILSQHFGSKNEKKIKESFATSILLSLAIAVVVTIISFLSIRPLLTFMQTPPEIMELSYQYLSVIYLGSITAFGFNLLSNMLRALGDSRTPLYFLIVACILNVFLDWFLVQVIPMGVRGAAIATVIAQAVAAIGCGLFIVYRFPLLQVRKKDFKLDKQEVHKQLALGIPMGFQYSIIGLGQVALQYSLNLLGTAAVAAYTAAGKIEYFSSMPVQALGTALATFAGQNLGAKKFDRIRYAFKRLLFVSLIIAVVMGAFNWLFGAELIGIFVNHKEHEVIELGIQVLQINGLSYWLLSILFICRFTLQGLGKSAVPTISGAMELISRFIAAFLLSEQLGFFGLTLANPLAWALAAIPLSIACFLTFRQLRASETAALSID</sequence>
<keyword evidence="11 13" id="KW-0472">Membrane</keyword>
<dbReference type="InterPro" id="IPR050222">
    <property type="entry name" value="MATE_MdtK"/>
</dbReference>
<name>A0ABS4CFS8_9ENTE</name>
<evidence type="ECO:0000313" key="15">
    <source>
        <dbReference type="Proteomes" id="UP000673375"/>
    </source>
</evidence>
<dbReference type="EMBL" id="JAEDXU010000001">
    <property type="protein sequence ID" value="MBP1044694.1"/>
    <property type="molecule type" value="Genomic_DNA"/>
</dbReference>
<evidence type="ECO:0000256" key="8">
    <source>
        <dbReference type="ARBA" id="ARBA00022692"/>
    </source>
</evidence>
<proteinExistence type="inferred from homology"/>
<feature type="transmembrane region" description="Helical" evidence="13">
    <location>
        <begin position="237"/>
        <end position="260"/>
    </location>
</feature>
<feature type="transmembrane region" description="Helical" evidence="13">
    <location>
        <begin position="14"/>
        <end position="31"/>
    </location>
</feature>
<reference evidence="14 15" key="1">
    <citation type="submission" date="2020-12" db="EMBL/GenBank/DDBJ databases">
        <title>Vagococcus allomyrinae sp. nov. and Enterococcus lavae sp. nov., isolated from the larvae of Allomyrina dichotoma.</title>
        <authorList>
            <person name="Lee S.D."/>
        </authorList>
    </citation>
    <scope>NUCLEOTIDE SEQUENCE [LARGE SCALE GENOMIC DNA]</scope>
    <source>
        <strain evidence="14 15">BWM-S5</strain>
    </source>
</reference>
<dbReference type="NCBIfam" id="TIGR00797">
    <property type="entry name" value="matE"/>
    <property type="match status" value="1"/>
</dbReference>
<keyword evidence="9 13" id="KW-1133">Transmembrane helix</keyword>
<feature type="transmembrane region" description="Helical" evidence="13">
    <location>
        <begin position="134"/>
        <end position="152"/>
    </location>
</feature>
<keyword evidence="8 13" id="KW-0812">Transmembrane</keyword>
<keyword evidence="15" id="KW-1185">Reference proteome</keyword>
<dbReference type="Pfam" id="PF01554">
    <property type="entry name" value="MatE"/>
    <property type="match status" value="2"/>
</dbReference>
<feature type="transmembrane region" description="Helical" evidence="13">
    <location>
        <begin position="192"/>
        <end position="216"/>
    </location>
</feature>
<feature type="transmembrane region" description="Helical" evidence="13">
    <location>
        <begin position="420"/>
        <end position="437"/>
    </location>
</feature>
<keyword evidence="5" id="KW-0813">Transport</keyword>
<dbReference type="RefSeq" id="WP_209555501.1">
    <property type="nucleotide sequence ID" value="NZ_JAEDXU010000001.1"/>
</dbReference>
<dbReference type="InterPro" id="IPR048279">
    <property type="entry name" value="MdtK-like"/>
</dbReference>
<dbReference type="InterPro" id="IPR002528">
    <property type="entry name" value="MATE_fam"/>
</dbReference>
<evidence type="ECO:0000256" key="13">
    <source>
        <dbReference type="SAM" id="Phobius"/>
    </source>
</evidence>
<feature type="transmembrane region" description="Helical" evidence="13">
    <location>
        <begin position="280"/>
        <end position="303"/>
    </location>
</feature>
<evidence type="ECO:0000256" key="5">
    <source>
        <dbReference type="ARBA" id="ARBA00022448"/>
    </source>
</evidence>
<keyword evidence="7" id="KW-1003">Cell membrane</keyword>
<protein>
    <recommendedName>
        <fullName evidence="4">Probable multidrug resistance protein NorM</fullName>
    </recommendedName>
    <alternativeName>
        <fullName evidence="12">Multidrug-efflux transporter</fullName>
    </alternativeName>
</protein>
<comment type="caution">
    <text evidence="14">The sequence shown here is derived from an EMBL/GenBank/DDBJ whole genome shotgun (WGS) entry which is preliminary data.</text>
</comment>
<feature type="transmembrane region" description="Helical" evidence="13">
    <location>
        <begin position="51"/>
        <end position="76"/>
    </location>
</feature>
<feature type="transmembrane region" description="Helical" evidence="13">
    <location>
        <begin position="164"/>
        <end position="186"/>
    </location>
</feature>
<feature type="transmembrane region" description="Helical" evidence="13">
    <location>
        <begin position="315"/>
        <end position="334"/>
    </location>
</feature>
<evidence type="ECO:0000256" key="6">
    <source>
        <dbReference type="ARBA" id="ARBA00022449"/>
    </source>
</evidence>
<comment type="function">
    <text evidence="1">Multidrug efflux pump.</text>
</comment>
<comment type="subcellular location">
    <subcellularLocation>
        <location evidence="2">Cell membrane</location>
        <topology evidence="2">Multi-pass membrane protein</topology>
    </subcellularLocation>
</comment>
<dbReference type="PANTHER" id="PTHR43298:SF2">
    <property type="entry name" value="FMN_FAD EXPORTER YEEO-RELATED"/>
    <property type="match status" value="1"/>
</dbReference>
<keyword evidence="6" id="KW-0050">Antiport</keyword>
<gene>
    <name evidence="14" type="ORF">I6N96_00265</name>
</gene>
<evidence type="ECO:0000256" key="4">
    <source>
        <dbReference type="ARBA" id="ARBA00020268"/>
    </source>
</evidence>
<dbReference type="CDD" id="cd13138">
    <property type="entry name" value="MATE_yoeA_like"/>
    <property type="match status" value="1"/>
</dbReference>
<evidence type="ECO:0000256" key="12">
    <source>
        <dbReference type="ARBA" id="ARBA00031636"/>
    </source>
</evidence>
<evidence type="ECO:0000256" key="2">
    <source>
        <dbReference type="ARBA" id="ARBA00004651"/>
    </source>
</evidence>
<dbReference type="PANTHER" id="PTHR43298">
    <property type="entry name" value="MULTIDRUG RESISTANCE PROTEIN NORM-RELATED"/>
    <property type="match status" value="1"/>
</dbReference>
<accession>A0ABS4CFS8</accession>
<feature type="transmembrane region" description="Helical" evidence="13">
    <location>
        <begin position="395"/>
        <end position="414"/>
    </location>
</feature>
<keyword evidence="10" id="KW-0406">Ion transport</keyword>
<evidence type="ECO:0000256" key="10">
    <source>
        <dbReference type="ARBA" id="ARBA00023065"/>
    </source>
</evidence>
<organism evidence="14 15">
    <name type="scientific">Enterococcus larvae</name>
    <dbReference type="NCBI Taxonomy" id="2794352"/>
    <lineage>
        <taxon>Bacteria</taxon>
        <taxon>Bacillati</taxon>
        <taxon>Bacillota</taxon>
        <taxon>Bacilli</taxon>
        <taxon>Lactobacillales</taxon>
        <taxon>Enterococcaceae</taxon>
        <taxon>Enterococcus</taxon>
    </lineage>
</organism>
<evidence type="ECO:0000256" key="1">
    <source>
        <dbReference type="ARBA" id="ARBA00003408"/>
    </source>
</evidence>
<comment type="similarity">
    <text evidence="3">Belongs to the multi antimicrobial extrusion (MATE) (TC 2.A.66.1) family.</text>
</comment>
<evidence type="ECO:0000313" key="14">
    <source>
        <dbReference type="EMBL" id="MBP1044694.1"/>
    </source>
</evidence>
<feature type="transmembrane region" description="Helical" evidence="13">
    <location>
        <begin position="96"/>
        <end position="114"/>
    </location>
</feature>
<dbReference type="PIRSF" id="PIRSF006603">
    <property type="entry name" value="DinF"/>
    <property type="match status" value="1"/>
</dbReference>
<feature type="transmembrane region" description="Helical" evidence="13">
    <location>
        <begin position="354"/>
        <end position="374"/>
    </location>
</feature>
<evidence type="ECO:0000256" key="11">
    <source>
        <dbReference type="ARBA" id="ARBA00023136"/>
    </source>
</evidence>
<dbReference type="Proteomes" id="UP000673375">
    <property type="component" value="Unassembled WGS sequence"/>
</dbReference>